<keyword evidence="6" id="KW-1185">Reference proteome</keyword>
<dbReference type="Proteomes" id="UP000482634">
    <property type="component" value="Unassembled WGS sequence"/>
</dbReference>
<name>A0A6B3NTX6_9PSED</name>
<proteinExistence type="predicted"/>
<accession>A0A6M0CZJ2</accession>
<gene>
    <name evidence="3" type="ORF">G3435_15540</name>
    <name evidence="4" type="ORF">G3436_12275</name>
</gene>
<dbReference type="Gene3D" id="3.40.50.300">
    <property type="entry name" value="P-loop containing nucleotide triphosphate hydrolases"/>
    <property type="match status" value="2"/>
</dbReference>
<dbReference type="SUPFAM" id="SSF52540">
    <property type="entry name" value="P-loop containing nucleoside triphosphate hydrolases"/>
    <property type="match status" value="1"/>
</dbReference>
<dbReference type="Proteomes" id="UP000480410">
    <property type="component" value="Unassembled WGS sequence"/>
</dbReference>
<dbReference type="InterPro" id="IPR050512">
    <property type="entry name" value="Sulf_AdTrans/APS_kinase"/>
</dbReference>
<evidence type="ECO:0000256" key="1">
    <source>
        <dbReference type="ARBA" id="ARBA00022679"/>
    </source>
</evidence>
<dbReference type="GO" id="GO:0004020">
    <property type="term" value="F:adenylylsulfate kinase activity"/>
    <property type="evidence" value="ECO:0007669"/>
    <property type="project" value="UniProtKB-EC"/>
</dbReference>
<evidence type="ECO:0000313" key="6">
    <source>
        <dbReference type="Proteomes" id="UP000482634"/>
    </source>
</evidence>
<protein>
    <submittedName>
        <fullName evidence="4">Adenylyl-sulfate kinase</fullName>
        <ecNumber evidence="4">2.7.1.25</ecNumber>
    </submittedName>
</protein>
<dbReference type="PANTHER" id="PTHR42700">
    <property type="entry name" value="SULFATE ADENYLYLTRANSFERASE"/>
    <property type="match status" value="1"/>
</dbReference>
<comment type="caution">
    <text evidence="4">The sequence shown here is derived from an EMBL/GenBank/DDBJ whole genome shotgun (WGS) entry which is preliminary data.</text>
</comment>
<dbReference type="AlphaFoldDB" id="A0A6B3NTX6"/>
<evidence type="ECO:0000313" key="4">
    <source>
        <dbReference type="EMBL" id="NER64521.1"/>
    </source>
</evidence>
<dbReference type="GO" id="GO:0004781">
    <property type="term" value="F:sulfate adenylyltransferase (ATP) activity"/>
    <property type="evidence" value="ECO:0007669"/>
    <property type="project" value="TreeGrafter"/>
</dbReference>
<dbReference type="EMBL" id="JAAHBV010000333">
    <property type="protein sequence ID" value="NER60999.1"/>
    <property type="molecule type" value="Genomic_DNA"/>
</dbReference>
<dbReference type="InterPro" id="IPR027417">
    <property type="entry name" value="P-loop_NTPase"/>
</dbReference>
<dbReference type="GO" id="GO:0010134">
    <property type="term" value="P:sulfate assimilation via adenylyl sulfate reduction"/>
    <property type="evidence" value="ECO:0007669"/>
    <property type="project" value="TreeGrafter"/>
</dbReference>
<reference evidence="5 6" key="1">
    <citation type="submission" date="2020-02" db="EMBL/GenBank/DDBJ databases">
        <title>Broccoli isolated Pseudomonas sp.</title>
        <authorList>
            <person name="Fujikawa T."/>
            <person name="Sawada H."/>
        </authorList>
    </citation>
    <scope>NUCLEOTIDE SEQUENCE [LARGE SCALE GENOMIC DNA]</scope>
    <source>
        <strain evidence="4 6">MAFF212427</strain>
        <strain evidence="3 5">MAFF212428</strain>
    </source>
</reference>
<evidence type="ECO:0000259" key="2">
    <source>
        <dbReference type="Pfam" id="PF01583"/>
    </source>
</evidence>
<dbReference type="EC" id="2.7.1.25" evidence="4"/>
<dbReference type="Pfam" id="PF01583">
    <property type="entry name" value="APS_kinase"/>
    <property type="match status" value="1"/>
</dbReference>
<dbReference type="InterPro" id="IPR059117">
    <property type="entry name" value="APS_kinase_dom"/>
</dbReference>
<organism evidence="4 6">
    <name type="scientific">Pseudomonas brassicae</name>
    <dbReference type="NCBI Taxonomy" id="2708063"/>
    <lineage>
        <taxon>Bacteria</taxon>
        <taxon>Pseudomonadati</taxon>
        <taxon>Pseudomonadota</taxon>
        <taxon>Gammaproteobacteria</taxon>
        <taxon>Pseudomonadales</taxon>
        <taxon>Pseudomonadaceae</taxon>
        <taxon>Pseudomonas</taxon>
    </lineage>
</organism>
<dbReference type="GO" id="GO:0019379">
    <property type="term" value="P:sulfate assimilation, phosphoadenylyl sulfate reduction by phosphoadenylyl-sulfate reductase (thioredoxin)"/>
    <property type="evidence" value="ECO:0007669"/>
    <property type="project" value="TreeGrafter"/>
</dbReference>
<evidence type="ECO:0000313" key="5">
    <source>
        <dbReference type="Proteomes" id="UP000480410"/>
    </source>
</evidence>
<feature type="domain" description="APS kinase" evidence="2">
    <location>
        <begin position="26"/>
        <end position="90"/>
    </location>
</feature>
<sequence length="136" mass="14467">MPPALPESAPAISRRQREVRNGHAAVAILLTGLPASGKSSVAQALQAQLFSRHVNSLVLDGDALRTGLNRDLGFSDSDRDENIRRAGQLAGFTGVSAPYEAPQQAALVIESGVQPLQRCVEPLLGWLEDHGRVPTP</sequence>
<dbReference type="PANTHER" id="PTHR42700:SF1">
    <property type="entry name" value="SULFATE ADENYLYLTRANSFERASE"/>
    <property type="match status" value="1"/>
</dbReference>
<accession>A0A6B3NTX6</accession>
<dbReference type="EMBL" id="JAAHBU010000153">
    <property type="protein sequence ID" value="NER64521.1"/>
    <property type="molecule type" value="Genomic_DNA"/>
</dbReference>
<dbReference type="GO" id="GO:0005737">
    <property type="term" value="C:cytoplasm"/>
    <property type="evidence" value="ECO:0007669"/>
    <property type="project" value="TreeGrafter"/>
</dbReference>
<dbReference type="RefSeq" id="WP_163945223.1">
    <property type="nucleotide sequence ID" value="NZ_JAAHBU010000153.1"/>
</dbReference>
<keyword evidence="1 4" id="KW-0808">Transferase</keyword>
<keyword evidence="4" id="KW-0418">Kinase</keyword>
<evidence type="ECO:0000313" key="3">
    <source>
        <dbReference type="EMBL" id="NER60999.1"/>
    </source>
</evidence>